<name>A0AC35FR33_9BILA</name>
<protein>
    <submittedName>
        <fullName evidence="2">Uncharacterized protein</fullName>
    </submittedName>
</protein>
<proteinExistence type="predicted"/>
<accession>A0AC35FR33</accession>
<sequence length="286" mass="32560">MVQRKEKKVSKADGQKEEADENIAKKDAQKSGKKVLSKHKKRKDASKTKKKGAKSLSTKKATGKEKTRKSKSSKRKGKTSAASSHLPKTKSDKLLHHLKPQTKYRILEVNVDYIETFIGVELAFSLIWLLGSFELILFGYSAFPSVLISVAAFLSTFPAVIVLLRFKKPEHGIFAFSIGQLICGFIELYWIAVVWYDSVSYSSETRTATYCMQILVIYQFIATFFCNWRPYRKVNPKKFAKKCKNSVKEKLNGDKKKKSKKTKHQKNPDPSDESSLFSVDLDIMQL</sequence>
<evidence type="ECO:0000313" key="2">
    <source>
        <dbReference type="WBParaSite" id="PS1159_v2.g20088.t2"/>
    </source>
</evidence>
<dbReference type="WBParaSite" id="PS1159_v2.g20088.t2">
    <property type="protein sequence ID" value="PS1159_v2.g20088.t2"/>
    <property type="gene ID" value="PS1159_v2.g20088"/>
</dbReference>
<dbReference type="Proteomes" id="UP000887580">
    <property type="component" value="Unplaced"/>
</dbReference>
<organism evidence="1 2">
    <name type="scientific">Panagrolaimus sp. PS1159</name>
    <dbReference type="NCBI Taxonomy" id="55785"/>
    <lineage>
        <taxon>Eukaryota</taxon>
        <taxon>Metazoa</taxon>
        <taxon>Ecdysozoa</taxon>
        <taxon>Nematoda</taxon>
        <taxon>Chromadorea</taxon>
        <taxon>Rhabditida</taxon>
        <taxon>Tylenchina</taxon>
        <taxon>Panagrolaimomorpha</taxon>
        <taxon>Panagrolaimoidea</taxon>
        <taxon>Panagrolaimidae</taxon>
        <taxon>Panagrolaimus</taxon>
    </lineage>
</organism>
<evidence type="ECO:0000313" key="1">
    <source>
        <dbReference type="Proteomes" id="UP000887580"/>
    </source>
</evidence>
<reference evidence="2" key="1">
    <citation type="submission" date="2022-11" db="UniProtKB">
        <authorList>
            <consortium name="WormBaseParasite"/>
        </authorList>
    </citation>
    <scope>IDENTIFICATION</scope>
</reference>